<dbReference type="SUPFAM" id="SSF51569">
    <property type="entry name" value="Aldolase"/>
    <property type="match status" value="1"/>
</dbReference>
<name>A0ABP8S491_9PSEU</name>
<dbReference type="InterPro" id="IPR013785">
    <property type="entry name" value="Aldolase_TIM"/>
</dbReference>
<proteinExistence type="predicted"/>
<dbReference type="PROSITE" id="PS50991">
    <property type="entry name" value="PYR_CT"/>
    <property type="match status" value="1"/>
</dbReference>
<comment type="caution">
    <text evidence="2">The sequence shown here is derived from an EMBL/GenBank/DDBJ whole genome shotgun (WGS) entry which is preliminary data.</text>
</comment>
<sequence length="99" mass="11089">MSVYEAPASSKHRLLAPGHFTEILRIATDPWTTGAVDVVVCDILGRSEPHELSALTGRVHRERPEERVVLHGHDTWGRVWRTSWPGRRTPPRPSTACSS</sequence>
<dbReference type="InterPro" id="IPR000891">
    <property type="entry name" value="PYR_CT"/>
</dbReference>
<evidence type="ECO:0000313" key="2">
    <source>
        <dbReference type="EMBL" id="GAA4558803.1"/>
    </source>
</evidence>
<protein>
    <recommendedName>
        <fullName evidence="1">Pyruvate carboxyltransferase domain-containing protein</fullName>
    </recommendedName>
</protein>
<evidence type="ECO:0000259" key="1">
    <source>
        <dbReference type="PROSITE" id="PS50991"/>
    </source>
</evidence>
<feature type="domain" description="Pyruvate carboxyltransferase" evidence="1">
    <location>
        <begin position="1"/>
        <end position="99"/>
    </location>
</feature>
<evidence type="ECO:0000313" key="3">
    <source>
        <dbReference type="Proteomes" id="UP001501598"/>
    </source>
</evidence>
<dbReference type="EMBL" id="BAABGT010000115">
    <property type="protein sequence ID" value="GAA4558803.1"/>
    <property type="molecule type" value="Genomic_DNA"/>
</dbReference>
<organism evidence="2 3">
    <name type="scientific">Pseudonocardia xishanensis</name>
    <dbReference type="NCBI Taxonomy" id="630995"/>
    <lineage>
        <taxon>Bacteria</taxon>
        <taxon>Bacillati</taxon>
        <taxon>Actinomycetota</taxon>
        <taxon>Actinomycetes</taxon>
        <taxon>Pseudonocardiales</taxon>
        <taxon>Pseudonocardiaceae</taxon>
        <taxon>Pseudonocardia</taxon>
    </lineage>
</organism>
<accession>A0ABP8S491</accession>
<dbReference type="Proteomes" id="UP001501598">
    <property type="component" value="Unassembled WGS sequence"/>
</dbReference>
<gene>
    <name evidence="2" type="ORF">GCM10023175_65640</name>
</gene>
<keyword evidence="3" id="KW-1185">Reference proteome</keyword>
<dbReference type="Gene3D" id="3.20.20.70">
    <property type="entry name" value="Aldolase class I"/>
    <property type="match status" value="1"/>
</dbReference>
<reference evidence="3" key="1">
    <citation type="journal article" date="2019" name="Int. J. Syst. Evol. Microbiol.">
        <title>The Global Catalogue of Microorganisms (GCM) 10K type strain sequencing project: providing services to taxonomists for standard genome sequencing and annotation.</title>
        <authorList>
            <consortium name="The Broad Institute Genomics Platform"/>
            <consortium name="The Broad Institute Genome Sequencing Center for Infectious Disease"/>
            <person name="Wu L."/>
            <person name="Ma J."/>
        </authorList>
    </citation>
    <scope>NUCLEOTIDE SEQUENCE [LARGE SCALE GENOMIC DNA]</scope>
    <source>
        <strain evidence="3">JCM 17906</strain>
    </source>
</reference>